<name>A0A918WR62_STRCJ</name>
<sequence length="200" mass="22822">MYRWRKHETPPGGLITRVIEGAKMWSAEDVTRDSVRRHGEGLNAAQVEQRVEEAAVRERETRRQLRQGGHSSEFASDPERLAAIWAAKHVEWRRVRDLMLTSGWDTYETEQDIHGSEWARERDSRRQAALEARAEFAARRREAADELRTELWLTAASSHLIRAAATRAGLVPARVLAQLAERIVVHEDGTVSVPPFTPTR</sequence>
<dbReference type="EMBL" id="BMVB01000039">
    <property type="protein sequence ID" value="GHC73228.1"/>
    <property type="molecule type" value="Genomic_DNA"/>
</dbReference>
<proteinExistence type="predicted"/>
<evidence type="ECO:0000313" key="2">
    <source>
        <dbReference type="Proteomes" id="UP000646244"/>
    </source>
</evidence>
<comment type="caution">
    <text evidence="1">The sequence shown here is derived from an EMBL/GenBank/DDBJ whole genome shotgun (WGS) entry which is preliminary data.</text>
</comment>
<evidence type="ECO:0000313" key="1">
    <source>
        <dbReference type="EMBL" id="GHC73228.1"/>
    </source>
</evidence>
<protein>
    <submittedName>
        <fullName evidence="1">Uncharacterized protein</fullName>
    </submittedName>
</protein>
<dbReference type="Proteomes" id="UP000646244">
    <property type="component" value="Unassembled WGS sequence"/>
</dbReference>
<dbReference type="AlphaFoldDB" id="A0A918WR62"/>
<organism evidence="1 2">
    <name type="scientific">Streptomyces cinnamoneus</name>
    <name type="common">Streptoverticillium cinnamoneum</name>
    <dbReference type="NCBI Taxonomy" id="53446"/>
    <lineage>
        <taxon>Bacteria</taxon>
        <taxon>Bacillati</taxon>
        <taxon>Actinomycetota</taxon>
        <taxon>Actinomycetes</taxon>
        <taxon>Kitasatosporales</taxon>
        <taxon>Streptomycetaceae</taxon>
        <taxon>Streptomyces</taxon>
        <taxon>Streptomyces cinnamoneus group</taxon>
    </lineage>
</organism>
<accession>A0A918WR62</accession>
<gene>
    <name evidence="1" type="ORF">GCM10010507_60510</name>
</gene>
<reference evidence="1" key="1">
    <citation type="journal article" date="2014" name="Int. J. Syst. Evol. Microbiol.">
        <title>Complete genome sequence of Corynebacterium casei LMG S-19264T (=DSM 44701T), isolated from a smear-ripened cheese.</title>
        <authorList>
            <consortium name="US DOE Joint Genome Institute (JGI-PGF)"/>
            <person name="Walter F."/>
            <person name="Albersmeier A."/>
            <person name="Kalinowski J."/>
            <person name="Ruckert C."/>
        </authorList>
    </citation>
    <scope>NUCLEOTIDE SEQUENCE</scope>
    <source>
        <strain evidence="1">JCM 4633</strain>
    </source>
</reference>
<reference evidence="1" key="2">
    <citation type="submission" date="2020-09" db="EMBL/GenBank/DDBJ databases">
        <authorList>
            <person name="Sun Q."/>
            <person name="Ohkuma M."/>
        </authorList>
    </citation>
    <scope>NUCLEOTIDE SEQUENCE</scope>
    <source>
        <strain evidence="1">JCM 4633</strain>
    </source>
</reference>